<dbReference type="RefSeq" id="WP_317206975.1">
    <property type="nucleotide sequence ID" value="NZ_JAJJWI010000027.1"/>
</dbReference>
<dbReference type="SUPFAM" id="SSF69304">
    <property type="entry name" value="Tricorn protease N-terminal domain"/>
    <property type="match status" value="1"/>
</dbReference>
<reference evidence="2" key="1">
    <citation type="journal article" date="2019" name="Int. J. Syst. Evol. Microbiol.">
        <title>The Global Catalogue of Microorganisms (GCM) 10K type strain sequencing project: providing services to taxonomists for standard genome sequencing and annotation.</title>
        <authorList>
            <consortium name="The Broad Institute Genomics Platform"/>
            <consortium name="The Broad Institute Genome Sequencing Center for Infectious Disease"/>
            <person name="Wu L."/>
            <person name="Ma J."/>
        </authorList>
    </citation>
    <scope>NUCLEOTIDE SEQUENCE [LARGE SCALE GENOMIC DNA]</scope>
    <source>
        <strain evidence="2">JCM 16545</strain>
    </source>
</reference>
<organism evidence="1 2">
    <name type="scientific">Pontibacter silvestris</name>
    <dbReference type="NCBI Taxonomy" id="2305183"/>
    <lineage>
        <taxon>Bacteria</taxon>
        <taxon>Pseudomonadati</taxon>
        <taxon>Bacteroidota</taxon>
        <taxon>Cytophagia</taxon>
        <taxon>Cytophagales</taxon>
        <taxon>Hymenobacteraceae</taxon>
        <taxon>Pontibacter</taxon>
    </lineage>
</organism>
<protein>
    <submittedName>
        <fullName evidence="1">TolB family protein</fullName>
    </submittedName>
</protein>
<dbReference type="InterPro" id="IPR011042">
    <property type="entry name" value="6-blade_b-propeller_TolB-like"/>
</dbReference>
<keyword evidence="2" id="KW-1185">Reference proteome</keyword>
<dbReference type="Proteomes" id="UP001597369">
    <property type="component" value="Unassembled WGS sequence"/>
</dbReference>
<name>A0ABW4WZF7_9BACT</name>
<gene>
    <name evidence="1" type="ORF">ACFSKU_12795</name>
</gene>
<dbReference type="InterPro" id="IPR011659">
    <property type="entry name" value="WD40"/>
</dbReference>
<sequence length="162" mass="17632">MGLTGAIMYLPMLYLVLYHQRCKYGVFLLQVVSPRPIAEGDEPVISPSSDKVAFIKSGQVWASPLDASSTAEILFTTRGTNSAVEWSPNGSQLAFVSNRGDHALVGVYTNKEAAINWLAPSFARDRSPDGRKIVFVRTPGDGGVLVRQHRPWAIWAAEVTSG</sequence>
<proteinExistence type="predicted"/>
<dbReference type="Gene3D" id="2.120.10.30">
    <property type="entry name" value="TolB, C-terminal domain"/>
    <property type="match status" value="1"/>
</dbReference>
<dbReference type="EMBL" id="JBHUHV010000038">
    <property type="protein sequence ID" value="MFD2067766.1"/>
    <property type="molecule type" value="Genomic_DNA"/>
</dbReference>
<evidence type="ECO:0000313" key="2">
    <source>
        <dbReference type="Proteomes" id="UP001597369"/>
    </source>
</evidence>
<evidence type="ECO:0000313" key="1">
    <source>
        <dbReference type="EMBL" id="MFD2067766.1"/>
    </source>
</evidence>
<accession>A0ABW4WZF7</accession>
<dbReference type="Pfam" id="PF07676">
    <property type="entry name" value="PD40"/>
    <property type="match status" value="2"/>
</dbReference>
<comment type="caution">
    <text evidence="1">The sequence shown here is derived from an EMBL/GenBank/DDBJ whole genome shotgun (WGS) entry which is preliminary data.</text>
</comment>